<organism evidence="2 3">
    <name type="scientific">Bacillus mycoides</name>
    <dbReference type="NCBI Taxonomy" id="1405"/>
    <lineage>
        <taxon>Bacteria</taxon>
        <taxon>Bacillati</taxon>
        <taxon>Bacillota</taxon>
        <taxon>Bacilli</taxon>
        <taxon>Bacillales</taxon>
        <taxon>Bacillaceae</taxon>
        <taxon>Bacillus</taxon>
        <taxon>Bacillus cereus group</taxon>
    </lineage>
</organism>
<feature type="domain" description="DUF11" evidence="1">
    <location>
        <begin position="872"/>
        <end position="975"/>
    </location>
</feature>
<reference evidence="2 3" key="1">
    <citation type="submission" date="2016-08" db="EMBL/GenBank/DDBJ databases">
        <authorList>
            <person name="Seilhamer J.J."/>
        </authorList>
    </citation>
    <scope>NUCLEOTIDE SEQUENCE [LARGE SCALE GENOMIC DNA]</scope>
    <source>
        <strain evidence="2 3">SDA_GO95</strain>
    </source>
</reference>
<proteinExistence type="predicted"/>
<feature type="domain" description="DUF11" evidence="1">
    <location>
        <begin position="1135"/>
        <end position="1238"/>
    </location>
</feature>
<feature type="domain" description="DUF11" evidence="1">
    <location>
        <begin position="2331"/>
        <end position="2432"/>
    </location>
</feature>
<dbReference type="Gene3D" id="2.60.40.740">
    <property type="match status" value="12"/>
</dbReference>
<evidence type="ECO:0000259" key="1">
    <source>
        <dbReference type="Pfam" id="PF01345"/>
    </source>
</evidence>
<dbReference type="SUPFAM" id="SSF49401">
    <property type="entry name" value="Bacterial adhesins"/>
    <property type="match status" value="1"/>
</dbReference>
<feature type="domain" description="DUF11" evidence="1">
    <location>
        <begin position="1932"/>
        <end position="2034"/>
    </location>
</feature>
<feature type="domain" description="DUF11" evidence="1">
    <location>
        <begin position="2064"/>
        <end position="2163"/>
    </location>
</feature>
<dbReference type="Pfam" id="PF01345">
    <property type="entry name" value="DUF11"/>
    <property type="match status" value="14"/>
</dbReference>
<accession>A0A1G4EKZ8</accession>
<sequence>MPFMNRFTTTVTGAVTFTGNMLGLSPTSPAPNNNFGTIDVFTTVNTSLQVSGFPAGTTNDWPLNSSSAILNLPAGSSILYAELVWAGTYRTDTEDVSAFLNDNITFTTPAGTFSVTPDPATAQQGSVGNQFYYVRSANVTNLVNTGGAGTYTTGAVPATRTSADPTVSRSAGWTLEVVYQNTSLPLRNLSVYAGQEIIDASSPPVDATISGFATPSTGSVTGRVLVTAQEGDSNIVGDQLRFGPNANATVALFGPRNPANNFFQSQICNDSGNLDTTGTFGNLNQPLGIALAVRRQGWDITNVDASSSLVNNQTSATVRFVTNGDGYAAAGFGVQIDATGPIINPVKSVDKTVAGIGDILTYTITVPNTGTGSAENVVLQDSIPNGTTFIAGSVTVGGVTQPSANPASGINLGTIPNNAQRVVAFQVRVTSFPNPNPISNRAMVSYQFRPFVGSPPITSTASSNTVQTTVNRANVSLQKSVDLQTAALNDVLTYTVNVTNNGNVAANNVIFVDSIPAGTTFVANSVTVNGVARPGANPASSINIGSINASQTTVVRFQVRVTSNPLVNPIPNRASVTFNFTPVPGQQPVSGQATSNTVFTTINIADIRTRKTVDKAFATVNDVLTYTVTIENTGNVLATNVIFQDPIPTGTTFIANSVTVDGVSQPGANPATGFAVANISPGGSRTVTFQVRVVSAPSGGTVANRGNVSANFIVNPNQPPITINRQTNTVVTQINTGGLNVIKEVNTTQAAVGDTLTYTIAVQNTGNVPLTNVFFQDTTSSAVSFVANSVTINGALQSGLNPNSGFSLPNIPAAQTVVVTFDVLIEQDPPNEDILNSATVSANFQVDPNEPPVTITVPSNVVNTAVQTGSFEVIKSVNTGVATVGDILVYTVEIINAGSVPATNVFFQDAIPQETLFIENSVFVNGVLQEGADPEFGFTLNDLPTGESVTVTFEVLIDEIPMGNNVVNNANVTGDFLVNPTEPPITVTVPSNTVMTVVNSSGLNVMKSVSATEAGLGDTLTYTVRIQNSGTVAATNVSFLDPIPAGTTFVANSVTINGISQPGLNPTTGFPLANIPVGGMVTVTFQVLITSVPANRVLPNNANVTADFQVSPLQPPITIVTISNIVVTRVNVGSINVMKSVNTPQAGVGDTLTYTIRIQNTGTVPAANIIFQDPIPAGAAFVANSVTINGVVQQGADPAVGFPVSNIPVGQTVTITFQVTVTSVPSGGNIRNQSNVTASFLINPAGPPITTVTNSNFVVTQVNTAQLNIQKSSSVQQAALGETYTYSVVIRNNGTVIATNVSFIDTVAPETTFVANSVTINGTSQPGFDPNVGFALPNIAAGTSLTVTFQVTVVAPSTRGAVLNTAAATATFLLNPLQPPVTTTNSSNTTVVTIPLPPPGEVTATKTVNVATGAVGDVLTYTVLITNIGIIPVTDVLFQDVIPEGTTFVANSVTIGGIQQLGLNPEQGFTVIPLLNPSGSISVTFQVTITAIPDNEVILNDADVTFTSQPNPMEPPITQTILTNLVVTTINIAFIFPLKIVDKEVATVGEVLTYDVLIFNFGTVTATDVQFIDSSSTGVAFVPGSVSINGVPEPGLDPFIGFTVPDIPVNDFVLVTYQEVVTSIPEGGTVVNFVDVTATFAVSETEPPITETTTSNTTLTKINESGLNVLKSVSQPIVAVGDTITYTTVVQNTGTVTATNVQYSDVLPSSITFVPDSVTIDGALQPGFNPNNGFLLPDINPGESVEVTFQVIVVSVPSNGTIANTANVTGSFILVPGEPPVIVNQPSNTTLTTVNRGRFNVIKQVNRAATLVGDVLTYTIQITNTGTVTANNVQFIDTISAGASFVPNSVTVNGVLQPNLNPITGFEVGDILVGDTVIVTFQATVTTIPSSGTITNVANITGSFTLVPGEPPVVVTEPSNTTITRVNRGRFSVIKTVNKQATRLGDTLTYSVQVTNTGTVTATNVQFIDVTSPDLEFVPGSVEINGIPQVGLNPFVGFSLPDLAVGDSVLITFEVNVIEIPPSSSIMNTARVTGDFELIPGELPFTITNSSNTTVTPVNRGSLDMLKEVDNSIVGVGETVMYRVRILNTGTADAMNVQFIDVLSQEAVFVPNSVTVNGVARPGVNPQVGFTILDIPVGETAIVTYEATITSFSDGGTVVNVAGALAEYILVPGEPPVTVMDTSNTVIVTVNTAILFVAKGANFEVAMVGDVVTYGIAVINDSTVPVTNIVLTDIIDPNTLFINGTVTVNDVPLPFANPNTGIPLGDFQPNDAAIINFQVVITGGQINNLVTNTATADGLATVNPNEPPVVVEGDSNTVVIPFIPQNVSTTVVKTADHQTATIGDVITFTTVITNTGDTAIQNIRFQDMLDSSVRFVPESVTVDSAPVPNASPALGFIIGNLNPGEARKVSFQVAVEQAPIGSGNYINTANIRFEYQIGTVLPPVTQIMESNMVVIPFVPTIEQICATNFNCLEKFPFKCSPCNHFRINKQ</sequence>
<dbReference type="PANTHER" id="PTHR34819">
    <property type="entry name" value="LARGE CYSTEINE-RICH PERIPLASMIC PROTEIN OMCB"/>
    <property type="match status" value="1"/>
</dbReference>
<feature type="domain" description="DUF11" evidence="1">
    <location>
        <begin position="1003"/>
        <end position="1106"/>
    </location>
</feature>
<dbReference type="InterPro" id="IPR008966">
    <property type="entry name" value="Adhesion_dom_sf"/>
</dbReference>
<dbReference type="EMBL" id="FMAK01000044">
    <property type="protein sequence ID" value="SCB69423.1"/>
    <property type="molecule type" value="Genomic_DNA"/>
</dbReference>
<dbReference type="InterPro" id="IPR001434">
    <property type="entry name" value="OmcB-like_DUF11"/>
</dbReference>
<feature type="domain" description="DUF11" evidence="1">
    <location>
        <begin position="1667"/>
        <end position="1770"/>
    </location>
</feature>
<dbReference type="InterPro" id="IPR047589">
    <property type="entry name" value="DUF11_rpt"/>
</dbReference>
<feature type="domain" description="DUF11" evidence="1">
    <location>
        <begin position="1801"/>
        <end position="1902"/>
    </location>
</feature>
<name>A0A1G4EKZ8_BACMY</name>
<evidence type="ECO:0000313" key="2">
    <source>
        <dbReference type="EMBL" id="SCB69423.1"/>
    </source>
</evidence>
<dbReference type="Proteomes" id="UP000195696">
    <property type="component" value="Unassembled WGS sequence"/>
</dbReference>
<feature type="domain" description="DUF11" evidence="1">
    <location>
        <begin position="606"/>
        <end position="714"/>
    </location>
</feature>
<evidence type="ECO:0000313" key="3">
    <source>
        <dbReference type="Proteomes" id="UP000195696"/>
    </source>
</evidence>
<feature type="domain" description="DUF11" evidence="1">
    <location>
        <begin position="347"/>
        <end position="445"/>
    </location>
</feature>
<dbReference type="PANTHER" id="PTHR34819:SF3">
    <property type="entry name" value="CELL SURFACE PROTEIN"/>
    <property type="match status" value="1"/>
</dbReference>
<protein>
    <recommendedName>
        <fullName evidence="1">DUF11 domain-containing protein</fullName>
    </recommendedName>
</protein>
<dbReference type="InterPro" id="IPR051172">
    <property type="entry name" value="Chlamydia_OmcB"/>
</dbReference>
<feature type="domain" description="DUF11" evidence="1">
    <location>
        <begin position="1267"/>
        <end position="1391"/>
    </location>
</feature>
<feature type="domain" description="DUF11" evidence="1">
    <location>
        <begin position="475"/>
        <end position="577"/>
    </location>
</feature>
<gene>
    <name evidence="2" type="ORF">BWGO95_03584</name>
</gene>
<dbReference type="NCBIfam" id="TIGR01451">
    <property type="entry name" value="B_ant_repeat"/>
    <property type="match status" value="16"/>
</dbReference>
<dbReference type="RefSeq" id="WP_088099406.1">
    <property type="nucleotide sequence ID" value="NZ_FMAK01000044.1"/>
</dbReference>
<feature type="domain" description="DUF11" evidence="1">
    <location>
        <begin position="739"/>
        <end position="849"/>
    </location>
</feature>
<feature type="domain" description="DUF11" evidence="1">
    <location>
        <begin position="1404"/>
        <end position="1507"/>
    </location>
</feature>